<dbReference type="Gene3D" id="2.40.70.10">
    <property type="entry name" value="Acid Proteases"/>
    <property type="match status" value="2"/>
</dbReference>
<dbReference type="InterPro" id="IPR001969">
    <property type="entry name" value="Aspartic_peptidase_AS"/>
</dbReference>
<feature type="domain" description="Peptidase A1" evidence="6">
    <location>
        <begin position="46"/>
        <end position="385"/>
    </location>
</feature>
<evidence type="ECO:0000256" key="2">
    <source>
        <dbReference type="ARBA" id="ARBA00022750"/>
    </source>
</evidence>
<evidence type="ECO:0000313" key="8">
    <source>
        <dbReference type="Proteomes" id="UP000218811"/>
    </source>
</evidence>
<name>A0A2H3JED8_WOLCO</name>
<keyword evidence="5" id="KW-0812">Transmembrane</keyword>
<evidence type="ECO:0000259" key="6">
    <source>
        <dbReference type="PROSITE" id="PS51767"/>
    </source>
</evidence>
<evidence type="ECO:0000256" key="1">
    <source>
        <dbReference type="ARBA" id="ARBA00007447"/>
    </source>
</evidence>
<evidence type="ECO:0000313" key="7">
    <source>
        <dbReference type="EMBL" id="PCH40590.1"/>
    </source>
</evidence>
<dbReference type="OrthoDB" id="2747330at2759"/>
<dbReference type="STRING" id="742152.A0A2H3JED8"/>
<keyword evidence="5" id="KW-0472">Membrane</keyword>
<keyword evidence="3 7" id="KW-0645">Protease</keyword>
<evidence type="ECO:0000256" key="4">
    <source>
        <dbReference type="SAM" id="MobiDB-lite"/>
    </source>
</evidence>
<dbReference type="InterPro" id="IPR021109">
    <property type="entry name" value="Peptidase_aspartic_dom_sf"/>
</dbReference>
<dbReference type="AlphaFoldDB" id="A0A2H3JED8"/>
<dbReference type="Proteomes" id="UP000218811">
    <property type="component" value="Unassembled WGS sequence"/>
</dbReference>
<dbReference type="OMA" id="SSPMYDI"/>
<dbReference type="PROSITE" id="PS51767">
    <property type="entry name" value="PEPTIDASE_A1"/>
    <property type="match status" value="1"/>
</dbReference>
<comment type="similarity">
    <text evidence="1 3">Belongs to the peptidase A1 family.</text>
</comment>
<dbReference type="EMBL" id="KB468053">
    <property type="protein sequence ID" value="PCH40590.1"/>
    <property type="molecule type" value="Genomic_DNA"/>
</dbReference>
<reference evidence="7 8" key="1">
    <citation type="journal article" date="2012" name="Science">
        <title>The Paleozoic origin of enzymatic lignin decomposition reconstructed from 31 fungal genomes.</title>
        <authorList>
            <person name="Floudas D."/>
            <person name="Binder M."/>
            <person name="Riley R."/>
            <person name="Barry K."/>
            <person name="Blanchette R.A."/>
            <person name="Henrissat B."/>
            <person name="Martinez A.T."/>
            <person name="Otillar R."/>
            <person name="Spatafora J.W."/>
            <person name="Yadav J.S."/>
            <person name="Aerts A."/>
            <person name="Benoit I."/>
            <person name="Boyd A."/>
            <person name="Carlson A."/>
            <person name="Copeland A."/>
            <person name="Coutinho P.M."/>
            <person name="de Vries R.P."/>
            <person name="Ferreira P."/>
            <person name="Findley K."/>
            <person name="Foster B."/>
            <person name="Gaskell J."/>
            <person name="Glotzer D."/>
            <person name="Gorecki P."/>
            <person name="Heitman J."/>
            <person name="Hesse C."/>
            <person name="Hori C."/>
            <person name="Igarashi K."/>
            <person name="Jurgens J.A."/>
            <person name="Kallen N."/>
            <person name="Kersten P."/>
            <person name="Kohler A."/>
            <person name="Kuees U."/>
            <person name="Kumar T.K.A."/>
            <person name="Kuo A."/>
            <person name="LaButti K."/>
            <person name="Larrondo L.F."/>
            <person name="Lindquist E."/>
            <person name="Ling A."/>
            <person name="Lombard V."/>
            <person name="Lucas S."/>
            <person name="Lundell T."/>
            <person name="Martin R."/>
            <person name="McLaughlin D.J."/>
            <person name="Morgenstern I."/>
            <person name="Morin E."/>
            <person name="Murat C."/>
            <person name="Nagy L.G."/>
            <person name="Nolan M."/>
            <person name="Ohm R.A."/>
            <person name="Patyshakuliyeva A."/>
            <person name="Rokas A."/>
            <person name="Ruiz-Duenas F.J."/>
            <person name="Sabat G."/>
            <person name="Salamov A."/>
            <person name="Samejima M."/>
            <person name="Schmutz J."/>
            <person name="Slot J.C."/>
            <person name="St John F."/>
            <person name="Stenlid J."/>
            <person name="Sun H."/>
            <person name="Sun S."/>
            <person name="Syed K."/>
            <person name="Tsang A."/>
            <person name="Wiebenga A."/>
            <person name="Young D."/>
            <person name="Pisabarro A."/>
            <person name="Eastwood D.C."/>
            <person name="Martin F."/>
            <person name="Cullen D."/>
            <person name="Grigoriev I.V."/>
            <person name="Hibbett D.S."/>
        </authorList>
    </citation>
    <scope>NUCLEOTIDE SEQUENCE [LARGE SCALE GENOMIC DNA]</scope>
    <source>
        <strain evidence="7 8">MD-104</strain>
    </source>
</reference>
<dbReference type="InterPro" id="IPR033121">
    <property type="entry name" value="PEPTIDASE_A1"/>
</dbReference>
<dbReference type="PROSITE" id="PS00141">
    <property type="entry name" value="ASP_PROTEASE"/>
    <property type="match status" value="1"/>
</dbReference>
<protein>
    <submittedName>
        <fullName evidence="7">Acid protease</fullName>
    </submittedName>
</protein>
<proteinExistence type="inferred from homology"/>
<feature type="compositionally biased region" description="Pro residues" evidence="4">
    <location>
        <begin position="594"/>
        <end position="612"/>
    </location>
</feature>
<gene>
    <name evidence="7" type="ORF">WOLCODRAFT_136936</name>
</gene>
<keyword evidence="5" id="KW-1133">Transmembrane helix</keyword>
<feature type="region of interest" description="Disordered" evidence="4">
    <location>
        <begin position="509"/>
        <end position="528"/>
    </location>
</feature>
<dbReference type="PANTHER" id="PTHR47966">
    <property type="entry name" value="BETA-SITE APP-CLEAVING ENZYME, ISOFORM A-RELATED"/>
    <property type="match status" value="1"/>
</dbReference>
<dbReference type="InterPro" id="IPR001461">
    <property type="entry name" value="Aspartic_peptidase_A1"/>
</dbReference>
<dbReference type="InterPro" id="IPR034164">
    <property type="entry name" value="Pepsin-like_dom"/>
</dbReference>
<feature type="compositionally biased region" description="Basic and acidic residues" evidence="4">
    <location>
        <begin position="692"/>
        <end position="705"/>
    </location>
</feature>
<evidence type="ECO:0000256" key="3">
    <source>
        <dbReference type="RuleBase" id="RU000454"/>
    </source>
</evidence>
<dbReference type="GO" id="GO:0004190">
    <property type="term" value="F:aspartic-type endopeptidase activity"/>
    <property type="evidence" value="ECO:0007669"/>
    <property type="project" value="UniProtKB-KW"/>
</dbReference>
<keyword evidence="3" id="KW-0378">Hydrolase</keyword>
<dbReference type="PRINTS" id="PR00792">
    <property type="entry name" value="PEPSIN"/>
</dbReference>
<dbReference type="GO" id="GO:0006508">
    <property type="term" value="P:proteolysis"/>
    <property type="evidence" value="ECO:0007669"/>
    <property type="project" value="UniProtKB-KW"/>
</dbReference>
<feature type="region of interest" description="Disordered" evidence="4">
    <location>
        <begin position="587"/>
        <end position="705"/>
    </location>
</feature>
<sequence length="705" mass="75695">MDTLRASRAWKGKQREQVYRREGSGGSAGVVLPLELLTSSQYESVYTIPVIVGRDRQNMSLQVDTGSSDLWIASRLCSSSSCSQTDGHLYDPTSAKRTNETLYMNYAEGSVSGPIVWDYVELGGYNVSNQALAAAASVTDEPLAYDYNGVLGLALPLDSEISQLLPAGTSNSPDGAAFTSNLFSMTPSSSAPSAPFLSLTLERPGSNRISSNLGIGRHPSQITDPTKVNYADVVESQNGATWWKAYVEGITVWVDGKPQTIDLSDYVPYPTAVVDSGTPIILAAPAIASSIYGALGISPSSNGYYYVSCTLPINMTITLDSRPAIPLHPLDLSYPTSDGSCMGMIQNSAIIGSDYVELPDLVLGVPFMRNTYTVMAYEPPENGVFLPNETLAGSGANINPVLGLLGLTNITVALEEFHQVRVLNEPLDGGTTTTSEGPQSLKHLSVGIDILIGCVGFLLLCAAVFGARWLYLRRKWRKSPPAFADEEDGKDSLSEVAYILARRGSATDRYSRSDDGLQGSRASRYTHRKDVPSQYTDISSLTRVDGAEALDGLGVLRDRRREGSPDRATLVSRDSFMNAKSARFSHAYSYTDSSPPPSPEFVPRRIPPPSPPARTHHRLVSGEDPDWGIAMPLLAHTRRGSHRARSDDGAELGVPRTERESSYGGSTLGSPSPRVFEAALPADAGADAQQPHLEDHAHAGSRGDA</sequence>
<dbReference type="PANTHER" id="PTHR47966:SF57">
    <property type="entry name" value="PEPTIDASE A1 DOMAIN-CONTAINING PROTEIN"/>
    <property type="match status" value="1"/>
</dbReference>
<dbReference type="CDD" id="cd05471">
    <property type="entry name" value="pepsin_like"/>
    <property type="match status" value="1"/>
</dbReference>
<keyword evidence="8" id="KW-1185">Reference proteome</keyword>
<dbReference type="Pfam" id="PF00026">
    <property type="entry name" value="Asp"/>
    <property type="match status" value="1"/>
</dbReference>
<keyword evidence="2 3" id="KW-0064">Aspartyl protease</keyword>
<feature type="compositionally biased region" description="Low complexity" evidence="4">
    <location>
        <begin position="678"/>
        <end position="691"/>
    </location>
</feature>
<dbReference type="SUPFAM" id="SSF50630">
    <property type="entry name" value="Acid proteases"/>
    <property type="match status" value="1"/>
</dbReference>
<organism evidence="7 8">
    <name type="scientific">Wolfiporia cocos (strain MD-104)</name>
    <name type="common">Brown rot fungus</name>
    <dbReference type="NCBI Taxonomy" id="742152"/>
    <lineage>
        <taxon>Eukaryota</taxon>
        <taxon>Fungi</taxon>
        <taxon>Dikarya</taxon>
        <taxon>Basidiomycota</taxon>
        <taxon>Agaricomycotina</taxon>
        <taxon>Agaricomycetes</taxon>
        <taxon>Polyporales</taxon>
        <taxon>Phaeolaceae</taxon>
        <taxon>Wolfiporia</taxon>
    </lineage>
</organism>
<evidence type="ECO:0000256" key="5">
    <source>
        <dbReference type="SAM" id="Phobius"/>
    </source>
</evidence>
<feature type="transmembrane region" description="Helical" evidence="5">
    <location>
        <begin position="450"/>
        <end position="471"/>
    </location>
</feature>
<accession>A0A2H3JED8</accession>